<dbReference type="PANTHER" id="PTHR11439">
    <property type="entry name" value="GAG-POL-RELATED RETROTRANSPOSON"/>
    <property type="match status" value="1"/>
</dbReference>
<sequence>MDENEVIVRNKARFVAQGFKQIEEVDFDETFGSVARLKSIQILLATTCIQKFKLIQIDVKSQFLNGILNEEFYVGQPKGFQDPRFQVKQLKDGIFLSQSKYARELVKKFGLESTKHYKTPMASITKLSKDKSENEVDETLYRSMIGSFLFLIASRLDMAFSVGACVSADWAGNVDDQILMIVFTLVTVWLLR</sequence>
<dbReference type="PANTHER" id="PTHR11439:SF486">
    <property type="entry name" value="RLK (RECEPTOR-LIKE KINASE) PROTEIN, PUTATIVE-RELATED"/>
    <property type="match status" value="1"/>
</dbReference>
<gene>
    <name evidence="2" type="primary">GIP_265</name>
    <name evidence="2" type="ORF">CK203_059343</name>
</gene>
<organism evidence="2 3">
    <name type="scientific">Vitis vinifera</name>
    <name type="common">Grape</name>
    <dbReference type="NCBI Taxonomy" id="29760"/>
    <lineage>
        <taxon>Eukaryota</taxon>
        <taxon>Viridiplantae</taxon>
        <taxon>Streptophyta</taxon>
        <taxon>Embryophyta</taxon>
        <taxon>Tracheophyta</taxon>
        <taxon>Spermatophyta</taxon>
        <taxon>Magnoliopsida</taxon>
        <taxon>eudicotyledons</taxon>
        <taxon>Gunneridae</taxon>
        <taxon>Pentapetalae</taxon>
        <taxon>rosids</taxon>
        <taxon>Vitales</taxon>
        <taxon>Vitaceae</taxon>
        <taxon>Viteae</taxon>
        <taxon>Vitis</taxon>
    </lineage>
</organism>
<name>A0A438GBM2_VITVI</name>
<evidence type="ECO:0000313" key="3">
    <source>
        <dbReference type="Proteomes" id="UP000288805"/>
    </source>
</evidence>
<dbReference type="EMBL" id="QGNW01000492">
    <property type="protein sequence ID" value="RVW69570.1"/>
    <property type="molecule type" value="Genomic_DNA"/>
</dbReference>
<accession>A0A438GBM2</accession>
<dbReference type="AlphaFoldDB" id="A0A438GBM2"/>
<dbReference type="Pfam" id="PF07727">
    <property type="entry name" value="RVT_2"/>
    <property type="match status" value="1"/>
</dbReference>
<comment type="caution">
    <text evidence="2">The sequence shown here is derived from an EMBL/GenBank/DDBJ whole genome shotgun (WGS) entry which is preliminary data.</text>
</comment>
<dbReference type="Proteomes" id="UP000288805">
    <property type="component" value="Unassembled WGS sequence"/>
</dbReference>
<dbReference type="InterPro" id="IPR013103">
    <property type="entry name" value="RVT_2"/>
</dbReference>
<proteinExistence type="predicted"/>
<evidence type="ECO:0000259" key="1">
    <source>
        <dbReference type="Pfam" id="PF07727"/>
    </source>
</evidence>
<feature type="domain" description="Reverse transcriptase Ty1/copia-type" evidence="1">
    <location>
        <begin position="3"/>
        <end position="81"/>
    </location>
</feature>
<reference evidence="2 3" key="1">
    <citation type="journal article" date="2018" name="PLoS Genet.">
        <title>Population sequencing reveals clonal diversity and ancestral inbreeding in the grapevine cultivar Chardonnay.</title>
        <authorList>
            <person name="Roach M.J."/>
            <person name="Johnson D.L."/>
            <person name="Bohlmann J."/>
            <person name="van Vuuren H.J."/>
            <person name="Jones S.J."/>
            <person name="Pretorius I.S."/>
            <person name="Schmidt S.A."/>
            <person name="Borneman A.R."/>
        </authorList>
    </citation>
    <scope>NUCLEOTIDE SEQUENCE [LARGE SCALE GENOMIC DNA]</scope>
    <source>
        <strain evidence="3">cv. Chardonnay</strain>
        <tissue evidence="2">Leaf</tissue>
    </source>
</reference>
<protein>
    <submittedName>
        <fullName evidence="2">Copia protein</fullName>
    </submittedName>
</protein>
<evidence type="ECO:0000313" key="2">
    <source>
        <dbReference type="EMBL" id="RVW69570.1"/>
    </source>
</evidence>